<evidence type="ECO:0000256" key="1">
    <source>
        <dbReference type="ARBA" id="ARBA00023015"/>
    </source>
</evidence>
<comment type="caution">
    <text evidence="6">The sequence shown here is derived from an EMBL/GenBank/DDBJ whole genome shotgun (WGS) entry which is preliminary data.</text>
</comment>
<evidence type="ECO:0000259" key="5">
    <source>
        <dbReference type="PROSITE" id="PS50943"/>
    </source>
</evidence>
<dbReference type="CDD" id="cd06296">
    <property type="entry name" value="PBP1_CatR-like"/>
    <property type="match status" value="1"/>
</dbReference>
<sequence length="339" mass="36887">MSEQNSRPTLALIAEEAGVSQATVSKVLNGRTDVAPATRERVEGLLKSHNYLAPGGRRARRSGLIDLVINGLDSPWAIEILRGVESECAERGVGAVISLVRDEDARPPSWTSLPALHHSDGVILVTSRMTHKQREQLERAGVALVVIDPVNLPDTDIASVGATNWAGGLAATEHLLALGHRRIAVIGGPREMLCSQARIDGYRAALERAGIEIDRRLIRYGDFRHEGAFRQSQDLLDLDDPPTAIFAGSDQQAMGTYEAARQAGLRVPQDLSVVGFDDLPMCEWLSPPLTTVRQPLEEMGRTAARTLFQLLDGQTLVSTRVELATELRIRHSTAAPPRD</sequence>
<proteinExistence type="predicted"/>
<dbReference type="CDD" id="cd01392">
    <property type="entry name" value="HTH_LacI"/>
    <property type="match status" value="1"/>
</dbReference>
<dbReference type="PROSITE" id="PS50943">
    <property type="entry name" value="HTH_CROC1"/>
    <property type="match status" value="1"/>
</dbReference>
<dbReference type="SMART" id="SM00354">
    <property type="entry name" value="HTH_LACI"/>
    <property type="match status" value="1"/>
</dbReference>
<keyword evidence="7" id="KW-1185">Reference proteome</keyword>
<dbReference type="PROSITE" id="PS50932">
    <property type="entry name" value="HTH_LACI_2"/>
    <property type="match status" value="1"/>
</dbReference>
<dbReference type="SUPFAM" id="SSF53822">
    <property type="entry name" value="Periplasmic binding protein-like I"/>
    <property type="match status" value="1"/>
</dbReference>
<dbReference type="InterPro" id="IPR001387">
    <property type="entry name" value="Cro/C1-type_HTH"/>
</dbReference>
<keyword evidence="2 6" id="KW-0238">DNA-binding</keyword>
<evidence type="ECO:0000256" key="3">
    <source>
        <dbReference type="ARBA" id="ARBA00023163"/>
    </source>
</evidence>
<evidence type="ECO:0000313" key="6">
    <source>
        <dbReference type="EMBL" id="MBC6469652.1"/>
    </source>
</evidence>
<evidence type="ECO:0000256" key="2">
    <source>
        <dbReference type="ARBA" id="ARBA00023125"/>
    </source>
</evidence>
<dbReference type="Gene3D" id="3.40.50.2300">
    <property type="match status" value="2"/>
</dbReference>
<evidence type="ECO:0000259" key="4">
    <source>
        <dbReference type="PROSITE" id="PS50932"/>
    </source>
</evidence>
<dbReference type="InterPro" id="IPR010982">
    <property type="entry name" value="Lambda_DNA-bd_dom_sf"/>
</dbReference>
<dbReference type="PANTHER" id="PTHR30146:SF153">
    <property type="entry name" value="LACTOSE OPERON REPRESSOR"/>
    <property type="match status" value="1"/>
</dbReference>
<dbReference type="Proteomes" id="UP000805614">
    <property type="component" value="Unassembled WGS sequence"/>
</dbReference>
<organism evidence="6 7">
    <name type="scientific">Actinomadura alba</name>
    <dbReference type="NCBI Taxonomy" id="406431"/>
    <lineage>
        <taxon>Bacteria</taxon>
        <taxon>Bacillati</taxon>
        <taxon>Actinomycetota</taxon>
        <taxon>Actinomycetes</taxon>
        <taxon>Streptosporangiales</taxon>
        <taxon>Thermomonosporaceae</taxon>
        <taxon>Actinomadura</taxon>
    </lineage>
</organism>
<dbReference type="Gene3D" id="1.10.260.40">
    <property type="entry name" value="lambda repressor-like DNA-binding domains"/>
    <property type="match status" value="1"/>
</dbReference>
<dbReference type="RefSeq" id="WP_187246704.1">
    <property type="nucleotide sequence ID" value="NZ_BAAAOK010000006.1"/>
</dbReference>
<name>A0ABR7LXQ5_9ACTN</name>
<feature type="domain" description="HTH cro/C1-type" evidence="5">
    <location>
        <begin position="14"/>
        <end position="52"/>
    </location>
</feature>
<dbReference type="Pfam" id="PF00356">
    <property type="entry name" value="LacI"/>
    <property type="match status" value="1"/>
</dbReference>
<evidence type="ECO:0000313" key="7">
    <source>
        <dbReference type="Proteomes" id="UP000805614"/>
    </source>
</evidence>
<accession>A0ABR7LXQ5</accession>
<dbReference type="InterPro" id="IPR046335">
    <property type="entry name" value="LacI/GalR-like_sensor"/>
</dbReference>
<gene>
    <name evidence="6" type="ORF">HKK74_29795</name>
</gene>
<dbReference type="EMBL" id="JABVEC010000030">
    <property type="protein sequence ID" value="MBC6469652.1"/>
    <property type="molecule type" value="Genomic_DNA"/>
</dbReference>
<feature type="domain" description="HTH lacI-type" evidence="4">
    <location>
        <begin position="8"/>
        <end position="62"/>
    </location>
</feature>
<dbReference type="InterPro" id="IPR028082">
    <property type="entry name" value="Peripla_BP_I"/>
</dbReference>
<dbReference type="Pfam" id="PF13377">
    <property type="entry name" value="Peripla_BP_3"/>
    <property type="match status" value="1"/>
</dbReference>
<keyword evidence="3" id="KW-0804">Transcription</keyword>
<dbReference type="PANTHER" id="PTHR30146">
    <property type="entry name" value="LACI-RELATED TRANSCRIPTIONAL REPRESSOR"/>
    <property type="match status" value="1"/>
</dbReference>
<dbReference type="SUPFAM" id="SSF47413">
    <property type="entry name" value="lambda repressor-like DNA-binding domains"/>
    <property type="match status" value="1"/>
</dbReference>
<dbReference type="InterPro" id="IPR000843">
    <property type="entry name" value="HTH_LacI"/>
</dbReference>
<dbReference type="GO" id="GO:0003677">
    <property type="term" value="F:DNA binding"/>
    <property type="evidence" value="ECO:0007669"/>
    <property type="project" value="UniProtKB-KW"/>
</dbReference>
<reference evidence="6 7" key="1">
    <citation type="submission" date="2020-06" db="EMBL/GenBank/DDBJ databases">
        <title>Actinomadura xiongansis sp. nov., isolated from soil of Baiyangdian.</title>
        <authorList>
            <person name="Zhang X."/>
        </authorList>
    </citation>
    <scope>NUCLEOTIDE SEQUENCE [LARGE SCALE GENOMIC DNA]</scope>
    <source>
        <strain evidence="6 7">HBUM206468</strain>
    </source>
</reference>
<protein>
    <submittedName>
        <fullName evidence="6">LacI family DNA-binding transcriptional regulator</fullName>
    </submittedName>
</protein>
<keyword evidence="1" id="KW-0805">Transcription regulation</keyword>